<dbReference type="SUPFAM" id="SSF53756">
    <property type="entry name" value="UDP-Glycosyltransferase/glycogen phosphorylase"/>
    <property type="match status" value="1"/>
</dbReference>
<dbReference type="GO" id="GO:0009103">
    <property type="term" value="P:lipopolysaccharide biosynthetic process"/>
    <property type="evidence" value="ECO:0007669"/>
    <property type="project" value="UniProtKB-KW"/>
</dbReference>
<evidence type="ECO:0000256" key="3">
    <source>
        <dbReference type="ARBA" id="ARBA00023026"/>
    </source>
</evidence>
<evidence type="ECO:0000259" key="12">
    <source>
        <dbReference type="Pfam" id="PF02350"/>
    </source>
</evidence>
<keyword evidence="3" id="KW-0843">Virulence</keyword>
<dbReference type="GO" id="GO:0005737">
    <property type="term" value="C:cytoplasm"/>
    <property type="evidence" value="ECO:0007669"/>
    <property type="project" value="UniProtKB-SubCell"/>
</dbReference>
<dbReference type="RefSeq" id="WP_149672140.1">
    <property type="nucleotide sequence ID" value="NZ_VTUZ01000015.1"/>
</dbReference>
<evidence type="ECO:0000256" key="1">
    <source>
        <dbReference type="ARBA" id="ARBA00004496"/>
    </source>
</evidence>
<gene>
    <name evidence="13" type="ORF">FVF58_23025</name>
</gene>
<accession>A0A5B0GZK0</accession>
<evidence type="ECO:0000256" key="2">
    <source>
        <dbReference type="ARBA" id="ARBA00022985"/>
    </source>
</evidence>
<dbReference type="Pfam" id="PF02350">
    <property type="entry name" value="Epimerase_2"/>
    <property type="match status" value="1"/>
</dbReference>
<evidence type="ECO:0000256" key="7">
    <source>
        <dbReference type="ARBA" id="ARBA00038858"/>
    </source>
</evidence>
<evidence type="ECO:0000256" key="11">
    <source>
        <dbReference type="RuleBase" id="RU003513"/>
    </source>
</evidence>
<dbReference type="EMBL" id="VTUZ01000015">
    <property type="protein sequence ID" value="KAA1008213.1"/>
    <property type="molecule type" value="Genomic_DNA"/>
</dbReference>
<organism evidence="13 14">
    <name type="scientific">Paraburkholderia panacisoli</name>
    <dbReference type="NCBI Taxonomy" id="2603818"/>
    <lineage>
        <taxon>Bacteria</taxon>
        <taxon>Pseudomonadati</taxon>
        <taxon>Pseudomonadota</taxon>
        <taxon>Betaproteobacteria</taxon>
        <taxon>Burkholderiales</taxon>
        <taxon>Burkholderiaceae</taxon>
        <taxon>Paraburkholderia</taxon>
    </lineage>
</organism>
<reference evidence="13 14" key="1">
    <citation type="submission" date="2019-08" db="EMBL/GenBank/DDBJ databases">
        <title>Paraburkholderia sp. DCY113.</title>
        <authorList>
            <person name="Kang J."/>
        </authorList>
    </citation>
    <scope>NUCLEOTIDE SEQUENCE [LARGE SCALE GENOMIC DNA]</scope>
    <source>
        <strain evidence="13 14">DCY113</strain>
    </source>
</reference>
<evidence type="ECO:0000256" key="5">
    <source>
        <dbReference type="ARBA" id="ARBA00036080"/>
    </source>
</evidence>
<comment type="subcellular location">
    <subcellularLocation>
        <location evidence="1">Cytoplasm</location>
    </subcellularLocation>
</comment>
<dbReference type="GO" id="GO:0008761">
    <property type="term" value="F:UDP-N-acetylglucosamine 2-epimerase activity"/>
    <property type="evidence" value="ECO:0007669"/>
    <property type="project" value="UniProtKB-EC"/>
</dbReference>
<dbReference type="InterPro" id="IPR003331">
    <property type="entry name" value="UDP_GlcNAc_Epimerase_2_dom"/>
</dbReference>
<evidence type="ECO:0000256" key="10">
    <source>
        <dbReference type="ARBA" id="ARBA00070970"/>
    </source>
</evidence>
<proteinExistence type="inferred from homology"/>
<evidence type="ECO:0000256" key="6">
    <source>
        <dbReference type="ARBA" id="ARBA00038209"/>
    </source>
</evidence>
<dbReference type="PANTHER" id="PTHR43174">
    <property type="entry name" value="UDP-N-ACETYLGLUCOSAMINE 2-EPIMERASE"/>
    <property type="match status" value="1"/>
</dbReference>
<comment type="similarity">
    <text evidence="6 11">Belongs to the UDP-N-acetylglucosamine 2-epimerase family.</text>
</comment>
<dbReference type="PANTHER" id="PTHR43174:SF2">
    <property type="entry name" value="UDP-N-ACETYLGLUCOSAMINE 2-EPIMERASE"/>
    <property type="match status" value="1"/>
</dbReference>
<protein>
    <recommendedName>
        <fullName evidence="10">Probable UDP-N-acetylglucosamine 2-epimerase</fullName>
        <ecNumber evidence="7">5.1.3.14</ecNumber>
    </recommendedName>
</protein>
<comment type="function">
    <text evidence="8">May be involved in synthesis of N-acetyltrideoxygalactose, a component of exopolysaccharide EPS I which functions as a virulence factor.</text>
</comment>
<dbReference type="AlphaFoldDB" id="A0A5B0GZK0"/>
<dbReference type="FunFam" id="3.40.50.2000:FF:000043">
    <property type="entry name" value="UDP-N-acetylglucosamine 2-epimerase"/>
    <property type="match status" value="1"/>
</dbReference>
<evidence type="ECO:0000256" key="4">
    <source>
        <dbReference type="ARBA" id="ARBA00023235"/>
    </source>
</evidence>
<dbReference type="NCBIfam" id="TIGR00236">
    <property type="entry name" value="wecB"/>
    <property type="match status" value="1"/>
</dbReference>
<sequence>MKKQDVAVVFGTRPEAVKMAPLVHALRASRYLKPVVIVTAQHREMLDQMLRIFDIVPDYDLDLMRPNQGLSELTARLTLSLDDVLKEVKPRAMLVQGDTTSVLAASLVAFYHRIPVGHVEAGLRTRDMRNPFPEEMNRVLTGRLADWHFAPTRSAVDNLLEEGVRADSVFMTGNTVIDALLEARKKPEAAARAVAPGRRMVLVTTHRRENFGEPLANICLAVRQLLEANSDLDVLFPVHPNPNVSAVVHAVLSGHPRVTLCEPLDYLSFISAMDAAYFVMSDSGGVQEEAPALGKPVLVLREETERAEAISFGVAELVGTDTSRIVQRAQNLLSSGEDYRQMATGASPFGDGHAAGRIVSILERSLSGNTSSEQGLLQMET</sequence>
<evidence type="ECO:0000313" key="13">
    <source>
        <dbReference type="EMBL" id="KAA1008213.1"/>
    </source>
</evidence>
<keyword evidence="14" id="KW-1185">Reference proteome</keyword>
<evidence type="ECO:0000256" key="9">
    <source>
        <dbReference type="ARBA" id="ARBA00060597"/>
    </source>
</evidence>
<feature type="domain" description="UDP-N-acetylglucosamine 2-epimerase" evidence="12">
    <location>
        <begin position="25"/>
        <end position="363"/>
    </location>
</feature>
<evidence type="ECO:0000256" key="8">
    <source>
        <dbReference type="ARBA" id="ARBA00057006"/>
    </source>
</evidence>
<name>A0A5B0GZK0_9BURK</name>
<comment type="catalytic activity">
    <reaction evidence="5">
        <text>UDP-N-acetyl-alpha-D-glucosamine = UDP-N-acetyl-alpha-D-mannosamine</text>
        <dbReference type="Rhea" id="RHEA:17213"/>
        <dbReference type="ChEBI" id="CHEBI:57705"/>
        <dbReference type="ChEBI" id="CHEBI:68623"/>
        <dbReference type="EC" id="5.1.3.14"/>
    </reaction>
</comment>
<comment type="caution">
    <text evidence="13">The sequence shown here is derived from an EMBL/GenBank/DDBJ whole genome shotgun (WGS) entry which is preliminary data.</text>
</comment>
<keyword evidence="2" id="KW-0448">Lipopolysaccharide biosynthesis</keyword>
<dbReference type="CDD" id="cd03786">
    <property type="entry name" value="GTB_UDP-GlcNAc_2-Epimerase"/>
    <property type="match status" value="1"/>
</dbReference>
<dbReference type="Gene3D" id="3.40.50.2000">
    <property type="entry name" value="Glycogen Phosphorylase B"/>
    <property type="match status" value="2"/>
</dbReference>
<dbReference type="InterPro" id="IPR029767">
    <property type="entry name" value="WecB-like"/>
</dbReference>
<comment type="pathway">
    <text evidence="9">Glycan metabolism; exopolysaccharide EPS I biosynthesis.</text>
</comment>
<dbReference type="Proteomes" id="UP000325273">
    <property type="component" value="Unassembled WGS sequence"/>
</dbReference>
<dbReference type="EC" id="5.1.3.14" evidence="7"/>
<keyword evidence="4 11" id="KW-0413">Isomerase</keyword>
<evidence type="ECO:0000313" key="14">
    <source>
        <dbReference type="Proteomes" id="UP000325273"/>
    </source>
</evidence>